<dbReference type="InterPro" id="IPR012583">
    <property type="entry name" value="RIX1_N"/>
</dbReference>
<protein>
    <recommendedName>
        <fullName evidence="5">Pre-rRNA-processing protein RIX1 N-terminal domain-containing protein</fullName>
    </recommendedName>
</protein>
<feature type="compositionally biased region" description="Acidic residues" evidence="4">
    <location>
        <begin position="760"/>
        <end position="790"/>
    </location>
</feature>
<comment type="caution">
    <text evidence="6">The sequence shown here is derived from an EMBL/GenBank/DDBJ whole genome shotgun (WGS) entry which is preliminary data.</text>
</comment>
<dbReference type="OMA" id="CESIIHP"/>
<feature type="region of interest" description="Disordered" evidence="4">
    <location>
        <begin position="675"/>
        <end position="709"/>
    </location>
</feature>
<dbReference type="SUPFAM" id="SSF48371">
    <property type="entry name" value="ARM repeat"/>
    <property type="match status" value="1"/>
</dbReference>
<dbReference type="PANTHER" id="PTHR34105:SF1">
    <property type="entry name" value="PROLINE-, GLUTAMIC ACID- AND LEUCINE-RICH PROTEIN 1"/>
    <property type="match status" value="1"/>
</dbReference>
<evidence type="ECO:0000259" key="5">
    <source>
        <dbReference type="Pfam" id="PF08167"/>
    </source>
</evidence>
<dbReference type="InterPro" id="IPR016024">
    <property type="entry name" value="ARM-type_fold"/>
</dbReference>
<evidence type="ECO:0000256" key="2">
    <source>
        <dbReference type="ARBA" id="ARBA00010511"/>
    </source>
</evidence>
<sequence>MKRLADSINFNDREESENKNKKRVTKIKSAAQLQEEIIGKDVQKVVEKKDNTLNVQLLRSIMDSYLSDGANSELITTYIPDIVALLHQQDCLESIIADHSQDKLIQQWVTRVSTMVKVGHGRLTLALYLLLETIRVCDYDLMLQHTDQWIRILTGLSTPSTNNNNNKSSDSTLNSRDYITSIMALSLLVEKASKWNDLRRAIVVNATLQQIFTTITLSLSSQQQTQQSFDNQQSKISSLIALKTLFVSLTSSMRPYLARTESIAYPLLLKPDPKIQECAASLIGSLSLSVSLASSDLYWDVAVQRLIIELHHHVSIFYQGVEENSKQQQQSEDYPKTVVMPASNKIGAGEDAILTQLNHLANVELPKLPNSANNLFHTQQRLQAFNGLINCLISILTSTTQSACSIPIDPIIKLICRILNTGFTQIRSRLEYSDIVYAQLVAVIGHLHQYSYQLISVMSQCFRKALLPYSKTISSLLLRPLRMRESYSNSQIQLQVYQCILDVIESLGSSCTDTSNTSTIDNVDSTHLHNPIANEIRTIALQVASKVLLYCGSCLSILSSSNNNSNNNSNSNNGNILRFELDQTVLSLLLKCQQLQQTKRQSAVYQDSSYSDYKYRAALYSCLSASVLRPIGSLPPVLPYALRLLTIGMNDEHPKVRSKCSKGLAISQSLIHPQVPNLQAPPMTSISLSQLSGGSGSSTTNGHSLSGVNQQDDFMKTFQQIESSNYQQQMNEINNNDDDDEEEEEEEGSKDKLDISLNDLSDEEDDDNKEDQDNVEDDDDEEEEEDDDDDNTTKTKTTTTNLMSNMKTNLFDQSLFNKPVLSTKESSNNTTKSSTTTTLISKKQEDDLEDDEDEDLPDLVDEPPSSEEDDQ</sequence>
<dbReference type="GO" id="GO:0006364">
    <property type="term" value="P:rRNA processing"/>
    <property type="evidence" value="ECO:0007669"/>
    <property type="project" value="TreeGrafter"/>
</dbReference>
<feature type="compositionally biased region" description="Low complexity" evidence="4">
    <location>
        <begin position="821"/>
        <end position="841"/>
    </location>
</feature>
<comment type="similarity">
    <text evidence="2">Belongs to the RIX1/PELP1 family.</text>
</comment>
<dbReference type="GeneID" id="31364063"/>
<dbReference type="EMBL" id="ADBJ01000038">
    <property type="protein sequence ID" value="EFA77939.1"/>
    <property type="molecule type" value="Genomic_DNA"/>
</dbReference>
<dbReference type="STRING" id="670386.D3BJ59"/>
<keyword evidence="7" id="KW-1185">Reference proteome</keyword>
<dbReference type="Pfam" id="PF08167">
    <property type="entry name" value="RIX1"/>
    <property type="match status" value="1"/>
</dbReference>
<name>D3BJ59_HETP5</name>
<organism evidence="6 7">
    <name type="scientific">Heterostelium pallidum (strain ATCC 26659 / Pp 5 / PN500)</name>
    <name type="common">Cellular slime mold</name>
    <name type="synonym">Polysphondylium pallidum</name>
    <dbReference type="NCBI Taxonomy" id="670386"/>
    <lineage>
        <taxon>Eukaryota</taxon>
        <taxon>Amoebozoa</taxon>
        <taxon>Evosea</taxon>
        <taxon>Eumycetozoa</taxon>
        <taxon>Dictyostelia</taxon>
        <taxon>Acytosteliales</taxon>
        <taxon>Acytosteliaceae</taxon>
        <taxon>Heterostelium</taxon>
    </lineage>
</organism>
<dbReference type="AlphaFoldDB" id="D3BJ59"/>
<evidence type="ECO:0000256" key="4">
    <source>
        <dbReference type="SAM" id="MobiDB-lite"/>
    </source>
</evidence>
<evidence type="ECO:0000313" key="7">
    <source>
        <dbReference type="Proteomes" id="UP000001396"/>
    </source>
</evidence>
<evidence type="ECO:0000256" key="1">
    <source>
        <dbReference type="ARBA" id="ARBA00004123"/>
    </source>
</evidence>
<gene>
    <name evidence="6" type="ORF">PPL_08584</name>
</gene>
<dbReference type="FunCoup" id="D3BJ59">
    <property type="interactions" value="43"/>
</dbReference>
<feature type="compositionally biased region" description="Low complexity" evidence="4">
    <location>
        <begin position="684"/>
        <end position="707"/>
    </location>
</feature>
<feature type="domain" description="Pre-rRNA-processing protein RIX1 N-terminal" evidence="5">
    <location>
        <begin position="76"/>
        <end position="272"/>
    </location>
</feature>
<comment type="subcellular location">
    <subcellularLocation>
        <location evidence="1">Nucleus</location>
    </subcellularLocation>
</comment>
<dbReference type="InParanoid" id="D3BJ59"/>
<accession>D3BJ59</accession>
<dbReference type="PANTHER" id="PTHR34105">
    <property type="entry name" value="PROLINE-, GLUTAMIC ACID- AND LEUCINE-RICH PROTEIN 1"/>
    <property type="match status" value="1"/>
</dbReference>
<proteinExistence type="inferred from homology"/>
<feature type="region of interest" description="Disordered" evidence="4">
    <location>
        <begin position="731"/>
        <end position="871"/>
    </location>
</feature>
<dbReference type="GO" id="GO:0005634">
    <property type="term" value="C:nucleus"/>
    <property type="evidence" value="ECO:0007669"/>
    <property type="project" value="UniProtKB-SubCell"/>
</dbReference>
<reference evidence="6 7" key="1">
    <citation type="journal article" date="2011" name="Genome Res.">
        <title>Phylogeny-wide analysis of social amoeba genomes highlights ancient origins for complex intercellular communication.</title>
        <authorList>
            <person name="Heidel A.J."/>
            <person name="Lawal H.M."/>
            <person name="Felder M."/>
            <person name="Schilde C."/>
            <person name="Helps N.R."/>
            <person name="Tunggal B."/>
            <person name="Rivero F."/>
            <person name="John U."/>
            <person name="Schleicher M."/>
            <person name="Eichinger L."/>
            <person name="Platzer M."/>
            <person name="Noegel A.A."/>
            <person name="Schaap P."/>
            <person name="Gloeckner G."/>
        </authorList>
    </citation>
    <scope>NUCLEOTIDE SEQUENCE [LARGE SCALE GENOMIC DNA]</scope>
    <source>
        <strain evidence="7">ATCC 26659 / Pp 5 / PN500</strain>
    </source>
</reference>
<feature type="compositionally biased region" description="Acidic residues" evidence="4">
    <location>
        <begin position="846"/>
        <end position="871"/>
    </location>
</feature>
<feature type="region of interest" description="Disordered" evidence="4">
    <location>
        <begin position="1"/>
        <end position="22"/>
    </location>
</feature>
<dbReference type="RefSeq" id="XP_020430067.1">
    <property type="nucleotide sequence ID" value="XM_020579392.1"/>
</dbReference>
<dbReference type="Proteomes" id="UP000001396">
    <property type="component" value="Unassembled WGS sequence"/>
</dbReference>
<evidence type="ECO:0000313" key="6">
    <source>
        <dbReference type="EMBL" id="EFA77939.1"/>
    </source>
</evidence>
<feature type="compositionally biased region" description="Acidic residues" evidence="4">
    <location>
        <begin position="735"/>
        <end position="748"/>
    </location>
</feature>
<keyword evidence="3" id="KW-0539">Nucleus</keyword>
<evidence type="ECO:0000256" key="3">
    <source>
        <dbReference type="ARBA" id="ARBA00023242"/>
    </source>
</evidence>
<feature type="compositionally biased region" description="Polar residues" evidence="4">
    <location>
        <begin position="802"/>
        <end position="816"/>
    </location>
</feature>